<evidence type="ECO:0000313" key="3">
    <source>
        <dbReference type="Proteomes" id="UP000267164"/>
    </source>
</evidence>
<feature type="transmembrane region" description="Helical" evidence="1">
    <location>
        <begin position="116"/>
        <end position="136"/>
    </location>
</feature>
<dbReference type="RefSeq" id="WP_120738803.1">
    <property type="nucleotide sequence ID" value="NZ_CP032568.1"/>
</dbReference>
<reference evidence="2 3" key="1">
    <citation type="submission" date="2018-09" db="EMBL/GenBank/DDBJ databases">
        <title>Nocardia yunnanensis sp. nov., an actinomycete isolated from a soil sample.</title>
        <authorList>
            <person name="Zhang J."/>
        </authorList>
    </citation>
    <scope>NUCLEOTIDE SEQUENCE [LARGE SCALE GENOMIC DNA]</scope>
    <source>
        <strain evidence="2 3">CFHS0054</strain>
    </source>
</reference>
<keyword evidence="1" id="KW-0472">Membrane</keyword>
<sequence>MSAAALGLAVWLGMIAVRDAADLTAVRDAADLTAVSPLQFAAQCLNLVLFTLVFAALAVCVGAATGRKDAVVAVTATAGVAAYAAHTFGAKLGVAWTQWFSPFHYYLAGDPLRHGFRWLDATILTATALTFVALGVHRFDRRDLGR</sequence>
<keyword evidence="1" id="KW-1133">Transmembrane helix</keyword>
<accession>A0A386ZH31</accession>
<dbReference type="AlphaFoldDB" id="A0A386ZH31"/>
<evidence type="ECO:0000256" key="1">
    <source>
        <dbReference type="SAM" id="Phobius"/>
    </source>
</evidence>
<feature type="transmembrane region" description="Helical" evidence="1">
    <location>
        <begin position="71"/>
        <end position="96"/>
    </location>
</feature>
<dbReference type="EMBL" id="CP032568">
    <property type="protein sequence ID" value="AYF75869.1"/>
    <property type="molecule type" value="Genomic_DNA"/>
</dbReference>
<evidence type="ECO:0000313" key="2">
    <source>
        <dbReference type="EMBL" id="AYF75869.1"/>
    </source>
</evidence>
<keyword evidence="3" id="KW-1185">Reference proteome</keyword>
<proteinExistence type="predicted"/>
<dbReference type="OrthoDB" id="3686802at2"/>
<protein>
    <recommendedName>
        <fullName evidence="4">ABC transporter permease</fullName>
    </recommendedName>
</protein>
<name>A0A386ZH31_9NOCA</name>
<dbReference type="Proteomes" id="UP000267164">
    <property type="component" value="Chromosome"/>
</dbReference>
<evidence type="ECO:0008006" key="4">
    <source>
        <dbReference type="Google" id="ProtNLM"/>
    </source>
</evidence>
<feature type="transmembrane region" description="Helical" evidence="1">
    <location>
        <begin position="40"/>
        <end position="64"/>
    </location>
</feature>
<gene>
    <name evidence="2" type="ORF">D7D52_20780</name>
</gene>
<dbReference type="KEGG" id="nyu:D7D52_20780"/>
<organism evidence="2 3">
    <name type="scientific">Nocardia yunnanensis</name>
    <dbReference type="NCBI Taxonomy" id="2382165"/>
    <lineage>
        <taxon>Bacteria</taxon>
        <taxon>Bacillati</taxon>
        <taxon>Actinomycetota</taxon>
        <taxon>Actinomycetes</taxon>
        <taxon>Mycobacteriales</taxon>
        <taxon>Nocardiaceae</taxon>
        <taxon>Nocardia</taxon>
    </lineage>
</organism>
<keyword evidence="1" id="KW-0812">Transmembrane</keyword>